<dbReference type="Pfam" id="PF00806">
    <property type="entry name" value="PUF"/>
    <property type="match status" value="8"/>
</dbReference>
<dbReference type="InterPro" id="IPR001313">
    <property type="entry name" value="Pumilio_RNA-bd_rpt"/>
</dbReference>
<dbReference type="InterPro" id="IPR016024">
    <property type="entry name" value="ARM-type_fold"/>
</dbReference>
<dbReference type="GO" id="GO:0003729">
    <property type="term" value="F:mRNA binding"/>
    <property type="evidence" value="ECO:0007669"/>
    <property type="project" value="TreeGrafter"/>
</dbReference>
<evidence type="ECO:0000313" key="9">
    <source>
        <dbReference type="Proteomes" id="UP000306102"/>
    </source>
</evidence>
<dbReference type="SMART" id="SM00025">
    <property type="entry name" value="Pumilio"/>
    <property type="match status" value="8"/>
</dbReference>
<keyword evidence="3" id="KW-0694">RNA-binding</keyword>
<evidence type="ECO:0000313" key="8">
    <source>
        <dbReference type="EMBL" id="THF97591.1"/>
    </source>
</evidence>
<accession>A0A4S4D5D9</accession>
<evidence type="ECO:0000256" key="3">
    <source>
        <dbReference type="ARBA" id="ARBA00022884"/>
    </source>
</evidence>
<feature type="repeat" description="Pumilio" evidence="5">
    <location>
        <begin position="411"/>
        <end position="446"/>
    </location>
</feature>
<feature type="region of interest" description="Disordered" evidence="6">
    <location>
        <begin position="41"/>
        <end position="71"/>
    </location>
</feature>
<feature type="domain" description="PUM-HD" evidence="7">
    <location>
        <begin position="389"/>
        <end position="741"/>
    </location>
</feature>
<feature type="repeat" description="Pumilio" evidence="5">
    <location>
        <begin position="447"/>
        <end position="482"/>
    </location>
</feature>
<dbReference type="SUPFAM" id="SSF48371">
    <property type="entry name" value="ARM repeat"/>
    <property type="match status" value="1"/>
</dbReference>
<dbReference type="PROSITE" id="PS50302">
    <property type="entry name" value="PUM"/>
    <property type="match status" value="5"/>
</dbReference>
<dbReference type="InterPro" id="IPR033133">
    <property type="entry name" value="PUM-HD"/>
</dbReference>
<feature type="repeat" description="Pumilio" evidence="5">
    <location>
        <begin position="608"/>
        <end position="643"/>
    </location>
</feature>
<dbReference type="Gene3D" id="1.25.10.10">
    <property type="entry name" value="Leucine-rich Repeat Variant"/>
    <property type="match status" value="1"/>
</dbReference>
<gene>
    <name evidence="8" type="ORF">TEA_007593</name>
</gene>
<dbReference type="CDD" id="cd07920">
    <property type="entry name" value="Pumilio"/>
    <property type="match status" value="1"/>
</dbReference>
<dbReference type="InterPro" id="IPR011989">
    <property type="entry name" value="ARM-like"/>
</dbReference>
<evidence type="ECO:0000256" key="1">
    <source>
        <dbReference type="ARBA" id="ARBA00022737"/>
    </source>
</evidence>
<dbReference type="PANTHER" id="PTHR12537">
    <property type="entry name" value="RNA BINDING PROTEIN PUMILIO-RELATED"/>
    <property type="match status" value="1"/>
</dbReference>
<evidence type="ECO:0000259" key="7">
    <source>
        <dbReference type="PROSITE" id="PS50303"/>
    </source>
</evidence>
<evidence type="ECO:0000256" key="5">
    <source>
        <dbReference type="PROSITE-ProRule" id="PRU00317"/>
    </source>
</evidence>
<feature type="compositionally biased region" description="Basic and acidic residues" evidence="6">
    <location>
        <begin position="368"/>
        <end position="378"/>
    </location>
</feature>
<dbReference type="PROSITE" id="PS50303">
    <property type="entry name" value="PUM_HD"/>
    <property type="match status" value="1"/>
</dbReference>
<evidence type="ECO:0000256" key="2">
    <source>
        <dbReference type="ARBA" id="ARBA00022845"/>
    </source>
</evidence>
<keyword evidence="2" id="KW-0810">Translation regulation</keyword>
<organism evidence="8 9">
    <name type="scientific">Camellia sinensis var. sinensis</name>
    <name type="common">China tea</name>
    <dbReference type="NCBI Taxonomy" id="542762"/>
    <lineage>
        <taxon>Eukaryota</taxon>
        <taxon>Viridiplantae</taxon>
        <taxon>Streptophyta</taxon>
        <taxon>Embryophyta</taxon>
        <taxon>Tracheophyta</taxon>
        <taxon>Spermatophyta</taxon>
        <taxon>Magnoliopsida</taxon>
        <taxon>eudicotyledons</taxon>
        <taxon>Gunneridae</taxon>
        <taxon>Pentapetalae</taxon>
        <taxon>asterids</taxon>
        <taxon>Ericales</taxon>
        <taxon>Theaceae</taxon>
        <taxon>Camellia</taxon>
    </lineage>
</organism>
<keyword evidence="9" id="KW-1185">Reference proteome</keyword>
<dbReference type="PANTHER" id="PTHR12537:SF13">
    <property type="entry name" value="PUMILIO HOMOLOGY DOMAIN FAMILY MEMBER 4"/>
    <property type="match status" value="1"/>
</dbReference>
<feature type="repeat" description="Pumilio" evidence="5">
    <location>
        <begin position="483"/>
        <end position="522"/>
    </location>
</feature>
<evidence type="ECO:0000256" key="4">
    <source>
        <dbReference type="ARBA" id="ARBA00058490"/>
    </source>
</evidence>
<sequence>MFKAKKGEEEERVVENMRGDGELDMLLNEILHITSPDHHLHHQNNNHLVSPISSSSFSGGSSSSEDGFSPSMAQMDHKMFRSPSTHYLDSLVVKNSNEHVLDEPAFCDNLRRLNVGEARKDYSKVRRFPIDPYGFGFGFGFGGCNLDGPSPCNFENYRTFDGFNSDIHGYGGFQSSIPGNSVSSDDDTKAKILGLCQGYNAGNLMGSHLTHNHSNALYSEHNCYKGKIDYVMDQRNQQRRLSCNGGLQLHNPSMNLPNLNDELSCSRKLGMGFYRDRSPLNPVNSSQLVYPNLVPICNNNLVLKEKTRAIPNGSVPPSLLSITDAGDVEAFSCEDSFIIQGKSLKHVVDKGCNRSKGQKKKSSNEIAMHNRREKRQELHGQSQLKGICKNSPGPRSYSPLLLQPTFSSLAQIQGCMYFMAKDQHGCRFLQKIFDEGTSQDVQIIFNEIINHVVELMMNSFGNYLMQKLLEVCSEEQRMHIVLMVTEGHGDLIRVSLNAHGTRVVQKLIETLKTRQQVLLVVQALEPGFLDLIKDLNGNHVIQLCAEHEWRIVLDLSIRTIDIASLASFIFDAAAKFCVNIATHQHGCCVLNRCIDKSEGKYQEKLVAEIAAHALILAQDAFGNYVVQYIIEFKTHSAAASLISQFEGHYVYLSMQKFSSHVVEKCLKFFEESRPRIIHELLSVPHFEQLLQDPFANYVIQSALEHTKGSLHASLVEAVRPHTFLRTSPYCKKIFSRNLLKK</sequence>
<name>A0A4S4D5D9_CAMSN</name>
<dbReference type="InterPro" id="IPR033712">
    <property type="entry name" value="Pumilio_RNA-bd"/>
</dbReference>
<dbReference type="FunFam" id="1.25.10.10:FF:000237">
    <property type="entry name" value="Pumilio homolog 9"/>
    <property type="match status" value="1"/>
</dbReference>
<proteinExistence type="predicted"/>
<keyword evidence="1" id="KW-0677">Repeat</keyword>
<evidence type="ECO:0000256" key="6">
    <source>
        <dbReference type="SAM" id="MobiDB-lite"/>
    </source>
</evidence>
<dbReference type="Proteomes" id="UP000306102">
    <property type="component" value="Unassembled WGS sequence"/>
</dbReference>
<dbReference type="GO" id="GO:0006417">
    <property type="term" value="P:regulation of translation"/>
    <property type="evidence" value="ECO:0007669"/>
    <property type="project" value="UniProtKB-KW"/>
</dbReference>
<reference evidence="8 9" key="1">
    <citation type="journal article" date="2018" name="Proc. Natl. Acad. Sci. U.S.A.">
        <title>Draft genome sequence of Camellia sinensis var. sinensis provides insights into the evolution of the tea genome and tea quality.</title>
        <authorList>
            <person name="Wei C."/>
            <person name="Yang H."/>
            <person name="Wang S."/>
            <person name="Zhao J."/>
            <person name="Liu C."/>
            <person name="Gao L."/>
            <person name="Xia E."/>
            <person name="Lu Y."/>
            <person name="Tai Y."/>
            <person name="She G."/>
            <person name="Sun J."/>
            <person name="Cao H."/>
            <person name="Tong W."/>
            <person name="Gao Q."/>
            <person name="Li Y."/>
            <person name="Deng W."/>
            <person name="Jiang X."/>
            <person name="Wang W."/>
            <person name="Chen Q."/>
            <person name="Zhang S."/>
            <person name="Li H."/>
            <person name="Wu J."/>
            <person name="Wang P."/>
            <person name="Li P."/>
            <person name="Shi C."/>
            <person name="Zheng F."/>
            <person name="Jian J."/>
            <person name="Huang B."/>
            <person name="Shan D."/>
            <person name="Shi M."/>
            <person name="Fang C."/>
            <person name="Yue Y."/>
            <person name="Li F."/>
            <person name="Li D."/>
            <person name="Wei S."/>
            <person name="Han B."/>
            <person name="Jiang C."/>
            <person name="Yin Y."/>
            <person name="Xia T."/>
            <person name="Zhang Z."/>
            <person name="Bennetzen J.L."/>
            <person name="Zhao S."/>
            <person name="Wan X."/>
        </authorList>
    </citation>
    <scope>NUCLEOTIDE SEQUENCE [LARGE SCALE GENOMIC DNA]</scope>
    <source>
        <strain evidence="9">cv. Shuchazao</strain>
        <tissue evidence="8">Leaf</tissue>
    </source>
</reference>
<feature type="region of interest" description="Disordered" evidence="6">
    <location>
        <begin position="352"/>
        <end position="384"/>
    </location>
</feature>
<comment type="function">
    <text evidence="4">Sequence-specific RNA-binding protein that regulates translation and mRNA stability by binding the 3'-UTR of target mRNAs.</text>
</comment>
<dbReference type="AlphaFoldDB" id="A0A4S4D5D9"/>
<dbReference type="EMBL" id="SDRB02012477">
    <property type="protein sequence ID" value="THF97591.1"/>
    <property type="molecule type" value="Genomic_DNA"/>
</dbReference>
<dbReference type="GO" id="GO:0005737">
    <property type="term" value="C:cytoplasm"/>
    <property type="evidence" value="ECO:0007669"/>
    <property type="project" value="TreeGrafter"/>
</dbReference>
<protein>
    <recommendedName>
        <fullName evidence="7">PUM-HD domain-containing protein</fullName>
    </recommendedName>
</protein>
<feature type="compositionally biased region" description="Low complexity" evidence="6">
    <location>
        <begin position="45"/>
        <end position="71"/>
    </location>
</feature>
<comment type="caution">
    <text evidence="8">The sequence shown here is derived from an EMBL/GenBank/DDBJ whole genome shotgun (WGS) entry which is preliminary data.</text>
</comment>
<feature type="repeat" description="Pumilio" evidence="5">
    <location>
        <begin position="679"/>
        <end position="716"/>
    </location>
</feature>